<evidence type="ECO:0000313" key="1">
    <source>
        <dbReference type="EMBL" id="RDU69977.1"/>
    </source>
</evidence>
<proteinExistence type="predicted"/>
<name>A0A3D8IXI3_9HELI</name>
<dbReference type="RefSeq" id="WP_104723738.1">
    <property type="nucleotide sequence ID" value="NZ_FZNE01000002.1"/>
</dbReference>
<dbReference type="Proteomes" id="UP000257067">
    <property type="component" value="Unassembled WGS sequence"/>
</dbReference>
<dbReference type="AlphaFoldDB" id="A0A3D8IXI3"/>
<sequence length="189" mass="22107">MKKNLWPLAIFGFLTLMVCAVIATVVIAVNHPVREDDSYFSSKKIIDESINEIIKDQNRFCKQYTLYLGVNKSPKVDGYAKLLPVYLAQSNAQNVRQLYLENQDNNHLYVKALCKQPQNLSIKLYMEKINARQRKIDLGEMHYEENKGYFASEAFGTLKEGRYKAIFEVSYLENDRPKKIFFEREVYAR</sequence>
<reference evidence="1 2" key="1">
    <citation type="submission" date="2018-04" db="EMBL/GenBank/DDBJ databases">
        <title>Novel Campyloabacter and Helicobacter Species and Strains.</title>
        <authorList>
            <person name="Mannion A.J."/>
            <person name="Shen Z."/>
            <person name="Fox J.G."/>
        </authorList>
    </citation>
    <scope>NUCLEOTIDE SEQUENCE [LARGE SCALE GENOMIC DNA]</scope>
    <source>
        <strain evidence="1 2">ATCC 700242</strain>
    </source>
</reference>
<comment type="caution">
    <text evidence="1">The sequence shown here is derived from an EMBL/GenBank/DDBJ whole genome shotgun (WGS) entry which is preliminary data.</text>
</comment>
<gene>
    <name evidence="1" type="ORF">CQA62_00770</name>
</gene>
<accession>A0A3D8IXI3</accession>
<dbReference type="OrthoDB" id="5324824at2"/>
<protein>
    <submittedName>
        <fullName evidence="1">Uncharacterized protein</fullName>
    </submittedName>
</protein>
<organism evidence="1 2">
    <name type="scientific">Helicobacter cholecystus</name>
    <dbReference type="NCBI Taxonomy" id="45498"/>
    <lineage>
        <taxon>Bacteria</taxon>
        <taxon>Pseudomonadati</taxon>
        <taxon>Campylobacterota</taxon>
        <taxon>Epsilonproteobacteria</taxon>
        <taxon>Campylobacterales</taxon>
        <taxon>Helicobacteraceae</taxon>
        <taxon>Helicobacter</taxon>
    </lineage>
</organism>
<evidence type="ECO:0000313" key="2">
    <source>
        <dbReference type="Proteomes" id="UP000257067"/>
    </source>
</evidence>
<dbReference type="EMBL" id="NXLU01000001">
    <property type="protein sequence ID" value="RDU69977.1"/>
    <property type="molecule type" value="Genomic_DNA"/>
</dbReference>
<keyword evidence="2" id="KW-1185">Reference proteome</keyword>